<dbReference type="OrthoDB" id="5706400at2"/>
<dbReference type="Proteomes" id="UP000009080">
    <property type="component" value="Chromosome"/>
</dbReference>
<dbReference type="InterPro" id="IPR016084">
    <property type="entry name" value="Haem_Oase-like_multi-hlx"/>
</dbReference>
<dbReference type="eggNOG" id="ENOG50309DQ">
    <property type="taxonomic scope" value="Bacteria"/>
</dbReference>
<reference evidence="1 2" key="1">
    <citation type="journal article" date="2009" name="PLoS ONE">
        <title>The complete genome of Teredinibacter turnerae T7901: an intracellular endosymbiont of marine wood-boring bivalves (shipworms).</title>
        <authorList>
            <person name="Yang J.C."/>
            <person name="Madupu R."/>
            <person name="Durkin A.S."/>
            <person name="Ekborg N.A."/>
            <person name="Pedamallu C.S."/>
            <person name="Hostetler J.B."/>
            <person name="Radune D."/>
            <person name="Toms B.S."/>
            <person name="Henrissat B."/>
            <person name="Coutinho P.M."/>
            <person name="Schwarz S."/>
            <person name="Field L."/>
            <person name="Trindade-Silva A.E."/>
            <person name="Soares C.A.G."/>
            <person name="Elshahawi S."/>
            <person name="Hanora A."/>
            <person name="Schmidt E.W."/>
            <person name="Haygood M.G."/>
            <person name="Posfai J."/>
            <person name="Benner J."/>
            <person name="Madinger C."/>
            <person name="Nove J."/>
            <person name="Anton B."/>
            <person name="Chaudhary K."/>
            <person name="Foster J."/>
            <person name="Holman A."/>
            <person name="Kumar S."/>
            <person name="Lessard P.A."/>
            <person name="Luyten Y.A."/>
            <person name="Slatko B."/>
            <person name="Wood N."/>
            <person name="Wu B."/>
            <person name="Teplitski M."/>
            <person name="Mougous J.D."/>
            <person name="Ward N."/>
            <person name="Eisen J.A."/>
            <person name="Badger J.H."/>
            <person name="Distel D.L."/>
        </authorList>
    </citation>
    <scope>NUCLEOTIDE SEQUENCE [LARGE SCALE GENOMIC DNA]</scope>
    <source>
        <strain evidence="2">ATCC 39867 / T7901</strain>
    </source>
</reference>
<keyword evidence="2" id="KW-1185">Reference proteome</keyword>
<dbReference type="Gene3D" id="1.20.910.10">
    <property type="entry name" value="Heme oxygenase-like"/>
    <property type="match status" value="1"/>
</dbReference>
<evidence type="ECO:0000313" key="2">
    <source>
        <dbReference type="Proteomes" id="UP000009080"/>
    </source>
</evidence>
<dbReference type="AlphaFoldDB" id="C5BMJ5"/>
<dbReference type="HOGENOM" id="CLU_1110955_0_0_6"/>
<accession>C5BMJ5</accession>
<gene>
    <name evidence="1" type="ordered locus">TERTU_2746</name>
</gene>
<evidence type="ECO:0000313" key="1">
    <source>
        <dbReference type="EMBL" id="ACR13116.1"/>
    </source>
</evidence>
<proteinExistence type="predicted"/>
<dbReference type="EMBL" id="CP001614">
    <property type="protein sequence ID" value="ACR13116.1"/>
    <property type="molecule type" value="Genomic_DNA"/>
</dbReference>
<name>C5BMJ5_TERTT</name>
<dbReference type="SUPFAM" id="SSF48613">
    <property type="entry name" value="Heme oxygenase-like"/>
    <property type="match status" value="1"/>
</dbReference>
<dbReference type="KEGG" id="ttu:TERTU_2746"/>
<dbReference type="STRING" id="377629.TERTU_2746"/>
<organism evidence="1 2">
    <name type="scientific">Teredinibacter turnerae (strain ATCC 39867 / T7901)</name>
    <dbReference type="NCBI Taxonomy" id="377629"/>
    <lineage>
        <taxon>Bacteria</taxon>
        <taxon>Pseudomonadati</taxon>
        <taxon>Pseudomonadota</taxon>
        <taxon>Gammaproteobacteria</taxon>
        <taxon>Cellvibrionales</taxon>
        <taxon>Cellvibrionaceae</taxon>
        <taxon>Teredinibacter</taxon>
    </lineage>
</organism>
<dbReference type="RefSeq" id="WP_015819229.1">
    <property type="nucleotide sequence ID" value="NC_012997.1"/>
</dbReference>
<protein>
    <recommendedName>
        <fullName evidence="3">Heme oxygenase</fullName>
    </recommendedName>
</protein>
<sequence>MSNVVDLSQVRENHYGRRAKISTSLKRLSRDNRKRLLGSYPYMRFWLHQLDAHYYAHFLRLHLGLRESLEQQITLAGEQFAVINQFDHHAKLFSAANYLPSDYQKSQLILADLEKLDAKLADDYHLPLQAERLISYMERASDVYSIALLGVLYMLEEQLSFAAPALLSGLRNNGVDTSKACSYLHHHCGNRPSLWRFLRSLDSITDFQTQANVTIAATVTYEIHREMLAPRTFRQSVQRNVRRNEWLPLA</sequence>
<evidence type="ECO:0008006" key="3">
    <source>
        <dbReference type="Google" id="ProtNLM"/>
    </source>
</evidence>